<evidence type="ECO:0000256" key="2">
    <source>
        <dbReference type="SAM" id="SignalP"/>
    </source>
</evidence>
<dbReference type="SMART" id="SM01057">
    <property type="entry name" value="Carb_anhydrase"/>
    <property type="match status" value="1"/>
</dbReference>
<dbReference type="InterPro" id="IPR036398">
    <property type="entry name" value="CA_dom_sf"/>
</dbReference>
<feature type="compositionally biased region" description="Basic and acidic residues" evidence="1">
    <location>
        <begin position="28"/>
        <end position="37"/>
    </location>
</feature>
<reference evidence="4 5" key="1">
    <citation type="submission" date="2023-04" db="EMBL/GenBank/DDBJ databases">
        <title>Genome sequence of Halobacillus naozhouensis KACC 21980.</title>
        <authorList>
            <person name="Kim S."/>
            <person name="Heo J."/>
            <person name="Kwon S.-W."/>
        </authorList>
    </citation>
    <scope>NUCLEOTIDE SEQUENCE [LARGE SCALE GENOMIC DNA]</scope>
    <source>
        <strain evidence="4 5">KCTC 13234</strain>
    </source>
</reference>
<accession>A0ABY8J0G1</accession>
<evidence type="ECO:0000256" key="1">
    <source>
        <dbReference type="SAM" id="MobiDB-lite"/>
    </source>
</evidence>
<proteinExistence type="predicted"/>
<dbReference type="InterPro" id="IPR001148">
    <property type="entry name" value="CA_dom"/>
</dbReference>
<dbReference type="Gene3D" id="3.10.200.10">
    <property type="entry name" value="Alpha carbonic anhydrase"/>
    <property type="match status" value="1"/>
</dbReference>
<gene>
    <name evidence="4" type="ORF">P9989_03955</name>
</gene>
<protein>
    <submittedName>
        <fullName evidence="4">Carbonic anhydrase family protein</fullName>
    </submittedName>
</protein>
<dbReference type="RefSeq" id="WP_283077522.1">
    <property type="nucleotide sequence ID" value="NZ_CP121671.1"/>
</dbReference>
<feature type="signal peptide" evidence="2">
    <location>
        <begin position="1"/>
        <end position="26"/>
    </location>
</feature>
<dbReference type="SUPFAM" id="SSF51069">
    <property type="entry name" value="Carbonic anhydrase"/>
    <property type="match status" value="1"/>
</dbReference>
<dbReference type="Proteomes" id="UP001221597">
    <property type="component" value="Chromosome"/>
</dbReference>
<dbReference type="PANTHER" id="PTHR18952:SF208">
    <property type="entry name" value="CARBONIC ANHYDRASE XA-RELATED"/>
    <property type="match status" value="1"/>
</dbReference>
<dbReference type="EMBL" id="CP121671">
    <property type="protein sequence ID" value="WFT75556.1"/>
    <property type="molecule type" value="Genomic_DNA"/>
</dbReference>
<dbReference type="Pfam" id="PF00194">
    <property type="entry name" value="Carb_anhydrase"/>
    <property type="match status" value="1"/>
</dbReference>
<sequence length="283" mass="32515">MKKLLYYTIYLLLVLFISACSQQTHSDEKTESTETKETNQQGKQTDQALEPKQVQWSYEGKRGPKHWGDLAEEFAACEKGNEQSPVNVKFAEVEEEKDLPEIQLHYEPAKVSVINNGHTAQFNLPNEMNNSMTIGETNYRLIQFHFHTPSEHQFNGKHFPVEMHFVHKNPNNELAVTTLMIEEGTQNKELASIWGGVPSEKTEKEIMMNEPVDLASLLPRQSSTTFHYSGSLTTPPCSEDVKWIIFEDTIEISKEQIDVFKQIFPSNNRPIQLLNEREVMKNS</sequence>
<feature type="chain" id="PRO_5045898049" evidence="2">
    <location>
        <begin position="27"/>
        <end position="283"/>
    </location>
</feature>
<dbReference type="PROSITE" id="PS51144">
    <property type="entry name" value="ALPHA_CA_2"/>
    <property type="match status" value="1"/>
</dbReference>
<evidence type="ECO:0000313" key="4">
    <source>
        <dbReference type="EMBL" id="WFT75556.1"/>
    </source>
</evidence>
<evidence type="ECO:0000313" key="5">
    <source>
        <dbReference type="Proteomes" id="UP001221597"/>
    </source>
</evidence>
<feature type="region of interest" description="Disordered" evidence="1">
    <location>
        <begin position="28"/>
        <end position="55"/>
    </location>
</feature>
<keyword evidence="2" id="KW-0732">Signal</keyword>
<dbReference type="PROSITE" id="PS51257">
    <property type="entry name" value="PROKAR_LIPOPROTEIN"/>
    <property type="match status" value="1"/>
</dbReference>
<evidence type="ECO:0000259" key="3">
    <source>
        <dbReference type="PROSITE" id="PS51144"/>
    </source>
</evidence>
<dbReference type="InterPro" id="IPR023561">
    <property type="entry name" value="Carbonic_anhydrase_a-class"/>
</dbReference>
<dbReference type="PANTHER" id="PTHR18952">
    <property type="entry name" value="CARBONIC ANHYDRASE"/>
    <property type="match status" value="1"/>
</dbReference>
<dbReference type="InterPro" id="IPR041891">
    <property type="entry name" value="Alpha_CA_prokaryot-like"/>
</dbReference>
<dbReference type="CDD" id="cd03124">
    <property type="entry name" value="alpha_CA_prokaryotic_like"/>
    <property type="match status" value="1"/>
</dbReference>
<name>A0ABY8J0G1_9BACI</name>
<keyword evidence="5" id="KW-1185">Reference proteome</keyword>
<feature type="domain" description="Alpha-carbonic anhydrase" evidence="3">
    <location>
        <begin position="54"/>
        <end position="283"/>
    </location>
</feature>
<organism evidence="4 5">
    <name type="scientific">Halobacillus naozhouensis</name>
    <dbReference type="NCBI Taxonomy" id="554880"/>
    <lineage>
        <taxon>Bacteria</taxon>
        <taxon>Bacillati</taxon>
        <taxon>Bacillota</taxon>
        <taxon>Bacilli</taxon>
        <taxon>Bacillales</taxon>
        <taxon>Bacillaceae</taxon>
        <taxon>Halobacillus</taxon>
    </lineage>
</organism>